<feature type="region of interest" description="Disordered" evidence="1">
    <location>
        <begin position="41"/>
        <end position="67"/>
    </location>
</feature>
<reference evidence="2" key="1">
    <citation type="submission" date="2019-10" db="EMBL/GenBank/DDBJ databases">
        <authorList>
            <person name="Soares A.E.R."/>
            <person name="Aleixo A."/>
            <person name="Schneider P."/>
            <person name="Miyaki C.Y."/>
            <person name="Schneider M.P."/>
            <person name="Mello C."/>
            <person name="Vasconcelos A.T.R."/>
        </authorList>
    </citation>
    <scope>NUCLEOTIDE SEQUENCE</scope>
    <source>
        <tissue evidence="2">Muscle</tissue>
    </source>
</reference>
<organism evidence="2 3">
    <name type="scientific">Willisornis vidua</name>
    <name type="common">Xingu scale-backed antbird</name>
    <dbReference type="NCBI Taxonomy" id="1566151"/>
    <lineage>
        <taxon>Eukaryota</taxon>
        <taxon>Metazoa</taxon>
        <taxon>Chordata</taxon>
        <taxon>Craniata</taxon>
        <taxon>Vertebrata</taxon>
        <taxon>Euteleostomi</taxon>
        <taxon>Archelosauria</taxon>
        <taxon>Archosauria</taxon>
        <taxon>Dinosauria</taxon>
        <taxon>Saurischia</taxon>
        <taxon>Theropoda</taxon>
        <taxon>Coelurosauria</taxon>
        <taxon>Aves</taxon>
        <taxon>Neognathae</taxon>
        <taxon>Neoaves</taxon>
        <taxon>Telluraves</taxon>
        <taxon>Australaves</taxon>
        <taxon>Passeriformes</taxon>
        <taxon>Thamnophilidae</taxon>
        <taxon>Willisornis</taxon>
    </lineage>
</organism>
<protein>
    <submittedName>
        <fullName evidence="2">Uncharacterized protein</fullName>
    </submittedName>
</protein>
<dbReference type="Proteomes" id="UP001145742">
    <property type="component" value="Unassembled WGS sequence"/>
</dbReference>
<evidence type="ECO:0000256" key="1">
    <source>
        <dbReference type="SAM" id="MobiDB-lite"/>
    </source>
</evidence>
<proteinExistence type="predicted"/>
<sequence length="67" mass="7376">MNCHNSTSKEMFRCAFCNHAYPAWASLATSTLAASVGSALPKSSFAKPSHDEDDDDDDEDEDDDIQY</sequence>
<name>A0ABQ9CSZ3_9PASS</name>
<feature type="compositionally biased region" description="Acidic residues" evidence="1">
    <location>
        <begin position="51"/>
        <end position="67"/>
    </location>
</feature>
<evidence type="ECO:0000313" key="3">
    <source>
        <dbReference type="Proteomes" id="UP001145742"/>
    </source>
</evidence>
<dbReference type="EMBL" id="WHWB01034533">
    <property type="protein sequence ID" value="KAJ7408641.1"/>
    <property type="molecule type" value="Genomic_DNA"/>
</dbReference>
<comment type="caution">
    <text evidence="2">The sequence shown here is derived from an EMBL/GenBank/DDBJ whole genome shotgun (WGS) entry which is preliminary data.</text>
</comment>
<evidence type="ECO:0000313" key="2">
    <source>
        <dbReference type="EMBL" id="KAJ7408641.1"/>
    </source>
</evidence>
<keyword evidence="3" id="KW-1185">Reference proteome</keyword>
<accession>A0ABQ9CSZ3</accession>
<gene>
    <name evidence="2" type="ORF">WISP_120423</name>
</gene>